<organism evidence="1 2">
    <name type="scientific">Pseudomonas machongensis</name>
    <dbReference type="NCBI Taxonomy" id="3110229"/>
    <lineage>
        <taxon>Bacteria</taxon>
        <taxon>Pseudomonadati</taxon>
        <taxon>Pseudomonadota</taxon>
        <taxon>Gammaproteobacteria</taxon>
        <taxon>Pseudomonadales</taxon>
        <taxon>Pseudomonadaceae</taxon>
        <taxon>Pseudomonas</taxon>
    </lineage>
</organism>
<evidence type="ECO:0000313" key="1">
    <source>
        <dbReference type="EMBL" id="MEA5673253.1"/>
    </source>
</evidence>
<proteinExistence type="predicted"/>
<sequence length="322" mass="35905">MKEPVVVDSAASFLEVISSISENVTLPIFKGWPSFHVEIEGDRYRGTMTPKLMLGFVEFHEQLLRAYAEIRYGSPALTRLTSAEKAELDLVFQISKGCTDGKASLDEVINKLLAALPMSKMTGAQVATFLIVAVLSFAGYHVFSEWNSGDLEKARLAASQAQSDSNARIAEKLADVIAGGSMTTEAARVRDRASEGYRAIVSAAPDADSMEIQGHHYNADELEHIRAQEPKDRVRSERREDLQVEMVKRNQDYLSLTLRLPGEEYTFPGRVELSTFDPDKIDRLFDAIKHNKPVRLFHFSVMENGRILRTAVLAVDDITSPR</sequence>
<dbReference type="EMBL" id="JAYFUI010000186">
    <property type="protein sequence ID" value="MEA5673253.1"/>
    <property type="molecule type" value="Genomic_DNA"/>
</dbReference>
<accession>A0ABU5VKE0</accession>
<keyword evidence="2" id="KW-1185">Reference proteome</keyword>
<protein>
    <submittedName>
        <fullName evidence="1">Uncharacterized protein</fullName>
    </submittedName>
</protein>
<dbReference type="Proteomes" id="UP001302573">
    <property type="component" value="Unassembled WGS sequence"/>
</dbReference>
<reference evidence="1 2" key="1">
    <citation type="submission" date="2023-12" db="EMBL/GenBank/DDBJ databases">
        <title>Pseudomonas machongensis sp. nov., isolated from wilted pepper plants (Capsicum annuum).</title>
        <authorList>
            <person name="Qiu M."/>
            <person name="Li Y."/>
            <person name="Liu Q."/>
            <person name="Zhang X."/>
            <person name="Huang Y."/>
            <person name="Guo R."/>
            <person name="Hu M."/>
            <person name="Zhou J."/>
            <person name="Zhou X."/>
        </authorList>
    </citation>
    <scope>NUCLEOTIDE SEQUENCE [LARGE SCALE GENOMIC DNA]</scope>
    <source>
        <strain evidence="1 2">MH2</strain>
    </source>
</reference>
<name>A0ABU5VKE0_9PSED</name>
<gene>
    <name evidence="1" type="ORF">VA602_18180</name>
</gene>
<comment type="caution">
    <text evidence="1">The sequence shown here is derived from an EMBL/GenBank/DDBJ whole genome shotgun (WGS) entry which is preliminary data.</text>
</comment>
<evidence type="ECO:0000313" key="2">
    <source>
        <dbReference type="Proteomes" id="UP001302573"/>
    </source>
</evidence>
<dbReference type="RefSeq" id="WP_323453892.1">
    <property type="nucleotide sequence ID" value="NZ_JAYFUI010000186.1"/>
</dbReference>